<dbReference type="SMART" id="SM00184">
    <property type="entry name" value="RING"/>
    <property type="match status" value="1"/>
</dbReference>
<feature type="domain" description="RING-type" evidence="5">
    <location>
        <begin position="5"/>
        <end position="47"/>
    </location>
</feature>
<evidence type="ECO:0000259" key="5">
    <source>
        <dbReference type="PROSITE" id="PS50089"/>
    </source>
</evidence>
<protein>
    <submittedName>
        <fullName evidence="6">RING finger protein</fullName>
    </submittedName>
</protein>
<organism evidence="6 7">
    <name type="scientific">Frankliniella fusca</name>
    <dbReference type="NCBI Taxonomy" id="407009"/>
    <lineage>
        <taxon>Eukaryota</taxon>
        <taxon>Metazoa</taxon>
        <taxon>Ecdysozoa</taxon>
        <taxon>Arthropoda</taxon>
        <taxon>Hexapoda</taxon>
        <taxon>Insecta</taxon>
        <taxon>Pterygota</taxon>
        <taxon>Neoptera</taxon>
        <taxon>Paraneoptera</taxon>
        <taxon>Thysanoptera</taxon>
        <taxon>Terebrantia</taxon>
        <taxon>Thripoidea</taxon>
        <taxon>Thripidae</taxon>
        <taxon>Frankliniella</taxon>
    </lineage>
</organism>
<keyword evidence="2" id="KW-0862">Zinc</keyword>
<dbReference type="Gene3D" id="3.30.40.10">
    <property type="entry name" value="Zinc/RING finger domain, C3HC4 (zinc finger)"/>
    <property type="match status" value="1"/>
</dbReference>
<dbReference type="PROSITE" id="PS50089">
    <property type="entry name" value="ZF_RING_2"/>
    <property type="match status" value="1"/>
</dbReference>
<dbReference type="EMBL" id="JAHWGI010001434">
    <property type="protein sequence ID" value="KAK3932122.1"/>
    <property type="molecule type" value="Genomic_DNA"/>
</dbReference>
<reference evidence="6" key="1">
    <citation type="submission" date="2021-07" db="EMBL/GenBank/DDBJ databases">
        <authorList>
            <person name="Catto M.A."/>
            <person name="Jacobson A."/>
            <person name="Kennedy G."/>
            <person name="Labadie P."/>
            <person name="Hunt B.G."/>
            <person name="Srinivasan R."/>
        </authorList>
    </citation>
    <scope>NUCLEOTIDE SEQUENCE</scope>
    <source>
        <strain evidence="6">PL_HMW_Pooled</strain>
        <tissue evidence="6">Head</tissue>
    </source>
</reference>
<proteinExistence type="predicted"/>
<dbReference type="Proteomes" id="UP001219518">
    <property type="component" value="Unassembled WGS sequence"/>
</dbReference>
<sequence>MGRKCAICEEEYDPAGRCPKITDCGHTACLECLEKWVKNGGTCPLCRKKLSKTPKNMITNHELLSDDFNDQSDGLWCEDCKKVAVTQCQLQAHLVRNLMPFLQNKIQAPLADLKSYETDLENAARHILSMQDISRDLLNDVMAEGDQCKMLSEHLKTFVKKGMVDKVNSAVSQAQELTKGKHLLERGLQPGNVLKGTLTLQLQSCNGGGEGDEVSHVVKLDFRDLAVGSSKGSPQILASVQLLMHVLSIHGHLQLQSTQGRLLTERGARGKTNGGPTTPKPKTQGAFRAPIPNKGTHNISSRVAATAASPVQSPVEITNDGVLDLGPPNSIGASCYGEFRAEKEALLRNSRMVRELKGLECAADPDFSKRLLEKHCSNLESVDLRKVQADHFNLLSCMPQIKNLKIVGYDGLLADFPPQPAGRALKSLYVHLPFKVQLSLWRAFAPSLQTVTLRIEVEGVLNVHLAVKPCADASPKLNSLQLHRKDPNKHRKEECDKQITHVRRVVKTSVIVTCNICRHSP</sequence>
<keyword evidence="1 3" id="KW-0479">Metal-binding</keyword>
<comment type="caution">
    <text evidence="6">The sequence shown here is derived from an EMBL/GenBank/DDBJ whole genome shotgun (WGS) entry which is preliminary data.</text>
</comment>
<dbReference type="AlphaFoldDB" id="A0AAE1LWJ7"/>
<feature type="compositionally biased region" description="Low complexity" evidence="4">
    <location>
        <begin position="270"/>
        <end position="283"/>
    </location>
</feature>
<dbReference type="GO" id="GO:0008270">
    <property type="term" value="F:zinc ion binding"/>
    <property type="evidence" value="ECO:0007669"/>
    <property type="project" value="UniProtKB-KW"/>
</dbReference>
<name>A0AAE1LWJ7_9NEOP</name>
<dbReference type="InterPro" id="IPR013083">
    <property type="entry name" value="Znf_RING/FYVE/PHD"/>
</dbReference>
<evidence type="ECO:0000256" key="1">
    <source>
        <dbReference type="ARBA" id="ARBA00022771"/>
    </source>
</evidence>
<dbReference type="PANTHER" id="PTHR47156">
    <property type="entry name" value="PROTEIN CBG20824"/>
    <property type="match status" value="1"/>
</dbReference>
<keyword evidence="7" id="KW-1185">Reference proteome</keyword>
<reference evidence="6" key="2">
    <citation type="journal article" date="2023" name="BMC Genomics">
        <title>Pest status, molecular evolution, and epigenetic factors derived from the genome assembly of Frankliniella fusca, a thysanopteran phytovirus vector.</title>
        <authorList>
            <person name="Catto M.A."/>
            <person name="Labadie P.E."/>
            <person name="Jacobson A.L."/>
            <person name="Kennedy G.G."/>
            <person name="Srinivasan R."/>
            <person name="Hunt B.G."/>
        </authorList>
    </citation>
    <scope>NUCLEOTIDE SEQUENCE</scope>
    <source>
        <strain evidence="6">PL_HMW_Pooled</strain>
    </source>
</reference>
<feature type="region of interest" description="Disordered" evidence="4">
    <location>
        <begin position="266"/>
        <end position="290"/>
    </location>
</feature>
<dbReference type="Pfam" id="PF13639">
    <property type="entry name" value="zf-RING_2"/>
    <property type="match status" value="1"/>
</dbReference>
<gene>
    <name evidence="6" type="ORF">KUF71_011450</name>
</gene>
<dbReference type="PANTHER" id="PTHR47156:SF10">
    <property type="entry name" value="E3 UBIQUITIN-PROTEIN LIGASE TRIM-21-RELATED"/>
    <property type="match status" value="1"/>
</dbReference>
<dbReference type="InterPro" id="IPR001841">
    <property type="entry name" value="Znf_RING"/>
</dbReference>
<evidence type="ECO:0000256" key="4">
    <source>
        <dbReference type="SAM" id="MobiDB-lite"/>
    </source>
</evidence>
<evidence type="ECO:0000313" key="7">
    <source>
        <dbReference type="Proteomes" id="UP001219518"/>
    </source>
</evidence>
<accession>A0AAE1LWJ7</accession>
<evidence type="ECO:0000256" key="3">
    <source>
        <dbReference type="PROSITE-ProRule" id="PRU00175"/>
    </source>
</evidence>
<keyword evidence="1 3" id="KW-0863">Zinc-finger</keyword>
<dbReference type="InterPro" id="IPR052667">
    <property type="entry name" value="E3_ubiquitin-ligase_RING"/>
</dbReference>
<dbReference type="SUPFAM" id="SSF57850">
    <property type="entry name" value="RING/U-box"/>
    <property type="match status" value="1"/>
</dbReference>
<evidence type="ECO:0000313" key="6">
    <source>
        <dbReference type="EMBL" id="KAK3932122.1"/>
    </source>
</evidence>
<evidence type="ECO:0000256" key="2">
    <source>
        <dbReference type="ARBA" id="ARBA00022833"/>
    </source>
</evidence>